<accession>A0AAE3FKP5</accession>
<dbReference type="EMBL" id="JZWS02000034">
    <property type="protein sequence ID" value="MCL7344760.1"/>
    <property type="molecule type" value="Genomic_DNA"/>
</dbReference>
<name>A0AAE3FKP5_9CREN</name>
<organism evidence="1">
    <name type="scientific">Candidatus Aramenus sulfurataquae</name>
    <dbReference type="NCBI Taxonomy" id="1326980"/>
    <lineage>
        <taxon>Archaea</taxon>
        <taxon>Thermoproteota</taxon>
        <taxon>Thermoprotei</taxon>
        <taxon>Sulfolobales</taxon>
        <taxon>Sulfolobaceae</taxon>
        <taxon>Candidatus Aramenus</taxon>
    </lineage>
</organism>
<evidence type="ECO:0000313" key="1">
    <source>
        <dbReference type="EMBL" id="MCL7344760.1"/>
    </source>
</evidence>
<sequence>MRKHLELHYKILPGKYLLISSSGRNYVEPMTWYVKIIRVYKNEYGEGVYDILQSAKWVTFWDHTKRNIPILKDVENPGYHGYPDFPLDKTYTEEEIQQLLKGGVDSAVAKELEELR</sequence>
<reference evidence="1" key="1">
    <citation type="submission" date="2022-05" db="EMBL/GenBank/DDBJ databases">
        <title>Metagenome Sequencing of an Archaeal-Dominated Microbial Community from a Hot Spring at the Los Azufres Geothermal Field, Mexico.</title>
        <authorList>
            <person name="Marin-Paredes R."/>
            <person name="Martinez-Romero E."/>
            <person name="Servin-Garciduenas L.E."/>
        </authorList>
    </citation>
    <scope>NUCLEOTIDE SEQUENCE</scope>
    <source>
        <strain evidence="1">AZ1-454</strain>
    </source>
</reference>
<dbReference type="AlphaFoldDB" id="A0AAE3FKP5"/>
<comment type="caution">
    <text evidence="1">The sequence shown here is derived from an EMBL/GenBank/DDBJ whole genome shotgun (WGS) entry which is preliminary data.</text>
</comment>
<protein>
    <submittedName>
        <fullName evidence="1">Uncharacterized protein</fullName>
    </submittedName>
</protein>
<gene>
    <name evidence="1" type="ORF">TQ35_009345</name>
</gene>
<proteinExistence type="predicted"/>